<keyword evidence="2" id="KW-1185">Reference proteome</keyword>
<protein>
    <submittedName>
        <fullName evidence="1">Uncharacterized protein</fullName>
    </submittedName>
</protein>
<dbReference type="InParanoid" id="T1HSL6"/>
<reference evidence="1" key="1">
    <citation type="submission" date="2015-05" db="UniProtKB">
        <authorList>
            <consortium name="EnsemblMetazoa"/>
        </authorList>
    </citation>
    <scope>IDENTIFICATION</scope>
</reference>
<name>T1HSL6_RHOPR</name>
<evidence type="ECO:0000313" key="2">
    <source>
        <dbReference type="Proteomes" id="UP000015103"/>
    </source>
</evidence>
<proteinExistence type="predicted"/>
<dbReference type="HOGENOM" id="CLU_053992_0_0_1"/>
<dbReference type="AlphaFoldDB" id="T1HSL6"/>
<organism evidence="1 2">
    <name type="scientific">Rhodnius prolixus</name>
    <name type="common">Triatomid bug</name>
    <dbReference type="NCBI Taxonomy" id="13249"/>
    <lineage>
        <taxon>Eukaryota</taxon>
        <taxon>Metazoa</taxon>
        <taxon>Ecdysozoa</taxon>
        <taxon>Arthropoda</taxon>
        <taxon>Hexapoda</taxon>
        <taxon>Insecta</taxon>
        <taxon>Pterygota</taxon>
        <taxon>Neoptera</taxon>
        <taxon>Paraneoptera</taxon>
        <taxon>Hemiptera</taxon>
        <taxon>Heteroptera</taxon>
        <taxon>Panheteroptera</taxon>
        <taxon>Cimicomorpha</taxon>
        <taxon>Reduviidae</taxon>
        <taxon>Triatominae</taxon>
        <taxon>Rhodnius</taxon>
    </lineage>
</organism>
<dbReference type="eggNOG" id="ENOG502RU87">
    <property type="taxonomic scope" value="Eukaryota"/>
</dbReference>
<dbReference type="VEuPathDB" id="VectorBase:RPRC007036"/>
<dbReference type="EnsemblMetazoa" id="RPRC007036-RA">
    <property type="protein sequence ID" value="RPRC007036-PA"/>
    <property type="gene ID" value="RPRC007036"/>
</dbReference>
<accession>T1HSL6</accession>
<evidence type="ECO:0000313" key="1">
    <source>
        <dbReference type="EnsemblMetazoa" id="RPRC007036-PA"/>
    </source>
</evidence>
<dbReference type="EMBL" id="ACPB03004049">
    <property type="status" value="NOT_ANNOTATED_CDS"/>
    <property type="molecule type" value="Genomic_DNA"/>
</dbReference>
<dbReference type="Proteomes" id="UP000015103">
    <property type="component" value="Unassembled WGS sequence"/>
</dbReference>
<sequence length="308" mass="36018">MEVVILYNCAKLHRILCDRNRDIRAQSLRKTKGYKTLPYYISFTIASRIIILLSIVKVVILYNCAKLHRIPCDRNRDIRAQSLRKTKGYKTLPYYISFTITSRIIILLSIVKVVILYNCAKLHRIPCDRNRDIRAQSLRKTKGYKTLPYYISFTIASRIIILLSIVKVVILYNCAKLHRIPCDRNRDIRAQSLRKTKGYKTLPYYISFTITSRIIILLSIVKVVILYNCAKLHRIPCDRNRDIRTQSLRKTKGYKTLPYYISFTITSGIIILLSIVKVVILYNCAKLHRILCDRNRDIRTQSLGNVKD</sequence>